<accession>A0AC61MXY9</accession>
<dbReference type="EMBL" id="CP068393">
    <property type="protein sequence ID" value="QUC66643.1"/>
    <property type="molecule type" value="Genomic_DNA"/>
</dbReference>
<gene>
    <name evidence="1" type="primary">pgsA</name>
    <name evidence="1" type="ORF">JYE49_12415</name>
</gene>
<reference evidence="1" key="1">
    <citation type="submission" date="2021-01" db="EMBL/GenBank/DDBJ databases">
        <title>Complete genome sequence of Clostridiales bacterium R-7.</title>
        <authorList>
            <person name="Mahoney-Kurpe S.C."/>
            <person name="Palevich N."/>
            <person name="Koike S."/>
            <person name="Moon C.D."/>
            <person name="Attwood G.T."/>
        </authorList>
    </citation>
    <scope>NUCLEOTIDE SEQUENCE</scope>
    <source>
        <strain evidence="1">R-7</strain>
    </source>
</reference>
<sequence>MNLPNKLSVARVLCIPAIVTLLHFPSDTCRIIAAVLFIIGCLTDFLDGKIARKRNLVTDFGKFIDPVADKLLVLTTLIMLVYLKMMPAWIVIIILCRELAVDGLRMVAVTKGNVIAAGPLGKWKTACQMILISAMLILNLSVYECWPLAVLAGIVVLLTLGSAVDYFVRNASVLSEK</sequence>
<keyword evidence="2" id="KW-1185">Reference proteome</keyword>
<dbReference type="Proteomes" id="UP000682782">
    <property type="component" value="Chromosome"/>
</dbReference>
<dbReference type="EC" id="2.7.8.5" evidence="1"/>
<evidence type="ECO:0000313" key="1">
    <source>
        <dbReference type="EMBL" id="QUC66643.1"/>
    </source>
</evidence>
<name>A0AC61MXY9_9FIRM</name>
<protein>
    <submittedName>
        <fullName evidence="1">CDP-diacylglycerol--glycerol-3-phosphate 3-phosphatidyltransferase</fullName>
        <ecNumber evidence="1">2.7.8.5</ecNumber>
    </submittedName>
</protein>
<keyword evidence="1" id="KW-0808">Transferase</keyword>
<organism evidence="1 2">
    <name type="scientific">Aristaeella hokkaidonensis</name>
    <dbReference type="NCBI Taxonomy" id="3046382"/>
    <lineage>
        <taxon>Bacteria</taxon>
        <taxon>Bacillati</taxon>
        <taxon>Bacillota</taxon>
        <taxon>Clostridia</taxon>
        <taxon>Eubacteriales</taxon>
        <taxon>Aristaeellaceae</taxon>
        <taxon>Aristaeella</taxon>
    </lineage>
</organism>
<proteinExistence type="predicted"/>
<evidence type="ECO:0000313" key="2">
    <source>
        <dbReference type="Proteomes" id="UP000682782"/>
    </source>
</evidence>